<evidence type="ECO:0000313" key="2">
    <source>
        <dbReference type="Proteomes" id="UP000193411"/>
    </source>
</evidence>
<evidence type="ECO:0000313" key="1">
    <source>
        <dbReference type="EMBL" id="ORZ30537.1"/>
    </source>
</evidence>
<name>A0A1Y2H7G2_9FUNG</name>
<dbReference type="PANTHER" id="PTHR46586">
    <property type="entry name" value="ANKYRIN REPEAT-CONTAINING PROTEIN"/>
    <property type="match status" value="1"/>
</dbReference>
<gene>
    <name evidence="1" type="ORF">BCR44DRAFT_64556</name>
</gene>
<dbReference type="Proteomes" id="UP000193411">
    <property type="component" value="Unassembled WGS sequence"/>
</dbReference>
<organism evidence="1 2">
    <name type="scientific">Catenaria anguillulae PL171</name>
    <dbReference type="NCBI Taxonomy" id="765915"/>
    <lineage>
        <taxon>Eukaryota</taxon>
        <taxon>Fungi</taxon>
        <taxon>Fungi incertae sedis</taxon>
        <taxon>Blastocladiomycota</taxon>
        <taxon>Blastocladiomycetes</taxon>
        <taxon>Blastocladiales</taxon>
        <taxon>Catenariaceae</taxon>
        <taxon>Catenaria</taxon>
    </lineage>
</organism>
<proteinExistence type="predicted"/>
<dbReference type="InterPro" id="IPR052050">
    <property type="entry name" value="SecEffector_AnkRepeat"/>
</dbReference>
<dbReference type="PANTHER" id="PTHR46586:SF3">
    <property type="entry name" value="ANKYRIN REPEAT-CONTAINING PROTEIN"/>
    <property type="match status" value="1"/>
</dbReference>
<evidence type="ECO:0008006" key="3">
    <source>
        <dbReference type="Google" id="ProtNLM"/>
    </source>
</evidence>
<comment type="caution">
    <text evidence="1">The sequence shown here is derived from an EMBL/GenBank/DDBJ whole genome shotgun (WGS) entry which is preliminary data.</text>
</comment>
<dbReference type="EMBL" id="MCFL01000081">
    <property type="protein sequence ID" value="ORZ30537.1"/>
    <property type="molecule type" value="Genomic_DNA"/>
</dbReference>
<reference evidence="1 2" key="1">
    <citation type="submission" date="2016-07" db="EMBL/GenBank/DDBJ databases">
        <title>Pervasive Adenine N6-methylation of Active Genes in Fungi.</title>
        <authorList>
            <consortium name="DOE Joint Genome Institute"/>
            <person name="Mondo S.J."/>
            <person name="Dannebaum R.O."/>
            <person name="Kuo R.C."/>
            <person name="Labutti K."/>
            <person name="Haridas S."/>
            <person name="Kuo A."/>
            <person name="Salamov A."/>
            <person name="Ahrendt S.R."/>
            <person name="Lipzen A."/>
            <person name="Sullivan W."/>
            <person name="Andreopoulos W.B."/>
            <person name="Clum A."/>
            <person name="Lindquist E."/>
            <person name="Daum C."/>
            <person name="Ramamoorthy G.K."/>
            <person name="Gryganskyi A."/>
            <person name="Culley D."/>
            <person name="Magnuson J.K."/>
            <person name="James T.Y."/>
            <person name="O'Malley M.A."/>
            <person name="Stajich J.E."/>
            <person name="Spatafora J.W."/>
            <person name="Visel A."/>
            <person name="Grigoriev I.V."/>
        </authorList>
    </citation>
    <scope>NUCLEOTIDE SEQUENCE [LARGE SCALE GENOMIC DNA]</scope>
    <source>
        <strain evidence="1 2">PL171</strain>
    </source>
</reference>
<keyword evidence="2" id="KW-1185">Reference proteome</keyword>
<protein>
    <recommendedName>
        <fullName evidence="3">Ankyrin repeat-containing domain protein</fullName>
    </recommendedName>
</protein>
<dbReference type="OrthoDB" id="58026at2759"/>
<sequence>MAAALIRGDLAVADWWLKSGRLSSIVFKKSVVDVSAELAGVDFKTQPHRYREHVICRILDSSIVQEMAIAACATDDLDLIRLCYRASASGDDHHGSNIDANAIPLSYLFASAAGHVPILDDLLARHGYPPAQFNNLSSLASSFAVELVPCILRTLPANWRNLTRAADMASAMNHVHVLEWWLTHVGPDQLHYSSLAVDMANRHGHLDVIHFWHRLAMDHGCEWRYSPETLVEAGRLARLDVLDWWINKCPVYMTFQFQPAFAAACNVGQVKVLDWCAAQMSLQWTMERIKPIVAKCGHWDTIKWYLDRGGTIADPVSLVARAWPQAMHLLLGCLAYNLSVRPLTQDEVGDVLWRGQSLFLALCIRHNLLPVVVDLDAAVTECAIAALDVLVASKYPVRYTPQAMQSATWSEDCVALDWWVGSGLKLKPPAKETVEEILQDLQAFDGAEDEGGRDGPQEVVEWWKRHWYLLTE</sequence>
<accession>A0A1Y2H7G2</accession>
<dbReference type="AlphaFoldDB" id="A0A1Y2H7G2"/>